<keyword evidence="2" id="KW-1185">Reference proteome</keyword>
<dbReference type="EMBL" id="MQUR01000022">
    <property type="protein sequence ID" value="OLZ68355.1"/>
    <property type="molecule type" value="Genomic_DNA"/>
</dbReference>
<dbReference type="Proteomes" id="UP000187151">
    <property type="component" value="Unassembled WGS sequence"/>
</dbReference>
<sequence>MRRRDLHDAAAGVTGPRLLPWTTQDGNPCYLSTDGRGYLSSLADSIEEVQLDMGQELLEHARRVVASGAQMLSAAEYRWLACRLTEALTDALRVAESRGLRIADPQERATGHA</sequence>
<protein>
    <submittedName>
        <fullName evidence="1">Uncharacterized protein</fullName>
    </submittedName>
</protein>
<accession>A0ABX3G718</accession>
<comment type="caution">
    <text evidence="1">The sequence shown here is derived from an EMBL/GenBank/DDBJ whole genome shotgun (WGS) entry which is preliminary data.</text>
</comment>
<proteinExistence type="predicted"/>
<organism evidence="1 2">
    <name type="scientific">Streptomyces amritsarensis</name>
    <dbReference type="NCBI Taxonomy" id="681158"/>
    <lineage>
        <taxon>Bacteria</taxon>
        <taxon>Bacillati</taxon>
        <taxon>Actinomycetota</taxon>
        <taxon>Actinomycetes</taxon>
        <taxon>Kitasatosporales</taxon>
        <taxon>Streptomycetaceae</taxon>
        <taxon>Streptomyces</taxon>
    </lineage>
</organism>
<name>A0ABX3G718_9ACTN</name>
<dbReference type="RefSeq" id="WP_076044041.1">
    <property type="nucleotide sequence ID" value="NZ_MQUR01000022.1"/>
</dbReference>
<gene>
    <name evidence="1" type="ORF">AVW11_12755</name>
</gene>
<reference evidence="1 2" key="1">
    <citation type="submission" date="2016-01" db="EMBL/GenBank/DDBJ databases">
        <title>Streptomyces amritsarensis strain MTCC 11845 genome sequencing and assembly.</title>
        <authorList>
            <person name="Sharma D."/>
            <person name="Nair G.R."/>
            <person name="Kaur G."/>
            <person name="Manhas R.K."/>
            <person name="Mayilraj S."/>
        </authorList>
    </citation>
    <scope>NUCLEOTIDE SEQUENCE [LARGE SCALE GENOMIC DNA]</scope>
    <source>
        <strain evidence="1 2">MTCC 11845</strain>
    </source>
</reference>
<evidence type="ECO:0000313" key="2">
    <source>
        <dbReference type="Proteomes" id="UP000187151"/>
    </source>
</evidence>
<evidence type="ECO:0000313" key="1">
    <source>
        <dbReference type="EMBL" id="OLZ68355.1"/>
    </source>
</evidence>